<protein>
    <submittedName>
        <fullName evidence="1">Head-tail connector protein</fullName>
    </submittedName>
</protein>
<organism evidence="1 2">
    <name type="scientific">Camelimonas fluminis</name>
    <dbReference type="NCBI Taxonomy" id="1576911"/>
    <lineage>
        <taxon>Bacteria</taxon>
        <taxon>Pseudomonadati</taxon>
        <taxon>Pseudomonadota</taxon>
        <taxon>Alphaproteobacteria</taxon>
        <taxon>Hyphomicrobiales</taxon>
        <taxon>Chelatococcaceae</taxon>
        <taxon>Camelimonas</taxon>
    </lineage>
</organism>
<dbReference type="Gene3D" id="1.10.3230.30">
    <property type="entry name" value="Phage gp6-like head-tail connector protein"/>
    <property type="match status" value="1"/>
</dbReference>
<sequence length="95" mass="10638">MEIITLAAFKEHARIAHDDEDTDIQSKVDAANAYVSQFLALPDDEQPEIPADIRQAALLIASTWFEMRESAFPGSLSDIPIEAQALLLNHRDWAF</sequence>
<keyword evidence="2" id="KW-1185">Reference proteome</keyword>
<comment type="caution">
    <text evidence="1">The sequence shown here is derived from an EMBL/GenBank/DDBJ whole genome shotgun (WGS) entry which is preliminary data.</text>
</comment>
<dbReference type="InterPro" id="IPR021146">
    <property type="entry name" value="Phage_gp6-like_head-tail"/>
</dbReference>
<dbReference type="RefSeq" id="WP_191317850.1">
    <property type="nucleotide sequence ID" value="NZ_BNCG01000001.1"/>
</dbReference>
<dbReference type="InterPro" id="IPR006450">
    <property type="entry name" value="Phage_HK97_gp6-like"/>
</dbReference>
<name>A0ABV7UGL5_9HYPH</name>
<gene>
    <name evidence="1" type="ORF">ACFONL_10735</name>
</gene>
<dbReference type="NCBIfam" id="TIGR01560">
    <property type="entry name" value="put_DNA_pack"/>
    <property type="match status" value="1"/>
</dbReference>
<dbReference type="Proteomes" id="UP001595704">
    <property type="component" value="Unassembled WGS sequence"/>
</dbReference>
<reference evidence="2" key="1">
    <citation type="journal article" date="2019" name="Int. J. Syst. Evol. Microbiol.">
        <title>The Global Catalogue of Microorganisms (GCM) 10K type strain sequencing project: providing services to taxonomists for standard genome sequencing and annotation.</title>
        <authorList>
            <consortium name="The Broad Institute Genomics Platform"/>
            <consortium name="The Broad Institute Genome Sequencing Center for Infectious Disease"/>
            <person name="Wu L."/>
            <person name="Ma J."/>
        </authorList>
    </citation>
    <scope>NUCLEOTIDE SEQUENCE [LARGE SCALE GENOMIC DNA]</scope>
    <source>
        <strain evidence="2">KCTC 42282</strain>
    </source>
</reference>
<proteinExistence type="predicted"/>
<accession>A0ABV7UGL5</accession>
<dbReference type="Pfam" id="PF05135">
    <property type="entry name" value="Phage_connect_1"/>
    <property type="match status" value="1"/>
</dbReference>
<dbReference type="EMBL" id="JBHRYC010000050">
    <property type="protein sequence ID" value="MFC3637846.1"/>
    <property type="molecule type" value="Genomic_DNA"/>
</dbReference>
<dbReference type="CDD" id="cd08054">
    <property type="entry name" value="gp6"/>
    <property type="match status" value="1"/>
</dbReference>
<evidence type="ECO:0000313" key="2">
    <source>
        <dbReference type="Proteomes" id="UP001595704"/>
    </source>
</evidence>
<evidence type="ECO:0000313" key="1">
    <source>
        <dbReference type="EMBL" id="MFC3637846.1"/>
    </source>
</evidence>